<organism evidence="1 2">
    <name type="scientific">Dorcoceras hygrometricum</name>
    <dbReference type="NCBI Taxonomy" id="472368"/>
    <lineage>
        <taxon>Eukaryota</taxon>
        <taxon>Viridiplantae</taxon>
        <taxon>Streptophyta</taxon>
        <taxon>Embryophyta</taxon>
        <taxon>Tracheophyta</taxon>
        <taxon>Spermatophyta</taxon>
        <taxon>Magnoliopsida</taxon>
        <taxon>eudicotyledons</taxon>
        <taxon>Gunneridae</taxon>
        <taxon>Pentapetalae</taxon>
        <taxon>asterids</taxon>
        <taxon>lamiids</taxon>
        <taxon>Lamiales</taxon>
        <taxon>Gesneriaceae</taxon>
        <taxon>Didymocarpoideae</taxon>
        <taxon>Trichosporeae</taxon>
        <taxon>Loxocarpinae</taxon>
        <taxon>Dorcoceras</taxon>
    </lineage>
</organism>
<keyword evidence="2" id="KW-1185">Reference proteome</keyword>
<dbReference type="AlphaFoldDB" id="A0A2Z7DGL0"/>
<dbReference type="OrthoDB" id="1888797at2759"/>
<reference evidence="1 2" key="1">
    <citation type="journal article" date="2015" name="Proc. Natl. Acad. Sci. U.S.A.">
        <title>The resurrection genome of Boea hygrometrica: A blueprint for survival of dehydration.</title>
        <authorList>
            <person name="Xiao L."/>
            <person name="Yang G."/>
            <person name="Zhang L."/>
            <person name="Yang X."/>
            <person name="Zhao S."/>
            <person name="Ji Z."/>
            <person name="Zhou Q."/>
            <person name="Hu M."/>
            <person name="Wang Y."/>
            <person name="Chen M."/>
            <person name="Xu Y."/>
            <person name="Jin H."/>
            <person name="Xiao X."/>
            <person name="Hu G."/>
            <person name="Bao F."/>
            <person name="Hu Y."/>
            <person name="Wan P."/>
            <person name="Li L."/>
            <person name="Deng X."/>
            <person name="Kuang T."/>
            <person name="Xiang C."/>
            <person name="Zhu J.K."/>
            <person name="Oliver M.J."/>
            <person name="He Y."/>
        </authorList>
    </citation>
    <scope>NUCLEOTIDE SEQUENCE [LARGE SCALE GENOMIC DNA]</scope>
    <source>
        <strain evidence="2">cv. XS01</strain>
    </source>
</reference>
<dbReference type="EMBL" id="KQ988199">
    <property type="protein sequence ID" value="KZV56458.1"/>
    <property type="molecule type" value="Genomic_DNA"/>
</dbReference>
<dbReference type="PANTHER" id="PTHR34567:SF7">
    <property type="entry name" value="PENTATRICOPEPTIDE REPEAT-CONTAINING-LIKE PROTEIN"/>
    <property type="match status" value="1"/>
</dbReference>
<sequence>MGKRRNILNQQTGIPSWEKAFCLQAGSFTTWENFLKAKKHSEKFPKVLQWDDSGAEEAFHTAKNRYFARINGLPYTTGGRLMDPDIFNDEIEWDDECTEQSPEEIRAKADKEEDEEDYLYYCRLIDEMRLGHANEVWFLN</sequence>
<name>A0A2Z7DGL0_9LAMI</name>
<dbReference type="Proteomes" id="UP000250235">
    <property type="component" value="Unassembled WGS sequence"/>
</dbReference>
<evidence type="ECO:0000313" key="1">
    <source>
        <dbReference type="EMBL" id="KZV56458.1"/>
    </source>
</evidence>
<dbReference type="PANTHER" id="PTHR34567">
    <property type="entry name" value="FK506-BINDING-LIKE PROTEIN"/>
    <property type="match status" value="1"/>
</dbReference>
<proteinExistence type="predicted"/>
<gene>
    <name evidence="1" type="ORF">F511_08356</name>
</gene>
<evidence type="ECO:0000313" key="2">
    <source>
        <dbReference type="Proteomes" id="UP000250235"/>
    </source>
</evidence>
<accession>A0A2Z7DGL0</accession>
<protein>
    <submittedName>
        <fullName evidence="1">Uncharacterized protein</fullName>
    </submittedName>
</protein>